<dbReference type="InterPro" id="IPR007421">
    <property type="entry name" value="Schlafen_AlbA_2_dom"/>
</dbReference>
<name>A0A948TII0_9LACO</name>
<dbReference type="Gene3D" id="3.30.950.30">
    <property type="entry name" value="Schlafen, AAA domain"/>
    <property type="match status" value="1"/>
</dbReference>
<sequence>MDKEKLLAMIHSSEHENEYWDFKEKWYTKQQKADLVKDVVCFANTTHHQDCYLIIGVTDDQRIVGVEHDENRKNKQNLRDMLSRVPFAKDTPHIDVQTYVLAHHEVDVITIFDSDQVPFFLQGEYRKGKVLYPGAIYCRINDSNTPFDATASDSEVERLWHKRFHQDMEIMDRFTYLLKEEKHWEYVENDEYIGFLYKIDPDFQIVLKDDNAPRQWTAAYAINETKPRITWQRIQFRYRNVLIKEILGVWLDGGRALAPVPNLINWNDEISFYAMFRHSLAYQLLTFIHQIMPLSDCEQIARFKHNIVIYDDEIDLKHQQNLFMQALQKHQLSLRVTTAEISSLKQKMQNDYFNENDREMQPDHLKTMLKQVKTTMYINQL</sequence>
<feature type="domain" description="Schlafen AlbA-2" evidence="1">
    <location>
        <begin position="16"/>
        <end position="147"/>
    </location>
</feature>
<dbReference type="PANTHER" id="PTHR30595">
    <property type="entry name" value="GLPR-RELATED TRANSCRIPTIONAL REPRESSOR"/>
    <property type="match status" value="1"/>
</dbReference>
<accession>A0A948TII0</accession>
<evidence type="ECO:0000313" key="3">
    <source>
        <dbReference type="Proteomes" id="UP000777303"/>
    </source>
</evidence>
<comment type="caution">
    <text evidence="2">The sequence shown here is derived from an EMBL/GenBank/DDBJ whole genome shotgun (WGS) entry which is preliminary data.</text>
</comment>
<proteinExistence type="predicted"/>
<organism evidence="2 3">
    <name type="scientific">Candidatus Paralactobacillus gallistercoris</name>
    <dbReference type="NCBI Taxonomy" id="2838724"/>
    <lineage>
        <taxon>Bacteria</taxon>
        <taxon>Bacillati</taxon>
        <taxon>Bacillota</taxon>
        <taxon>Bacilli</taxon>
        <taxon>Lactobacillales</taxon>
        <taxon>Lactobacillaceae</taxon>
        <taxon>Lactobacillus</taxon>
    </lineage>
</organism>
<keyword evidence="2" id="KW-0067">ATP-binding</keyword>
<dbReference type="Proteomes" id="UP000777303">
    <property type="component" value="Unassembled WGS sequence"/>
</dbReference>
<dbReference type="GO" id="GO:0005524">
    <property type="term" value="F:ATP binding"/>
    <property type="evidence" value="ECO:0007669"/>
    <property type="project" value="UniProtKB-KW"/>
</dbReference>
<reference evidence="2" key="1">
    <citation type="journal article" date="2021" name="PeerJ">
        <title>Extensive microbial diversity within the chicken gut microbiome revealed by metagenomics and culture.</title>
        <authorList>
            <person name="Gilroy R."/>
            <person name="Ravi A."/>
            <person name="Getino M."/>
            <person name="Pursley I."/>
            <person name="Horton D.L."/>
            <person name="Alikhan N.F."/>
            <person name="Baker D."/>
            <person name="Gharbi K."/>
            <person name="Hall N."/>
            <person name="Watson M."/>
            <person name="Adriaenssens E.M."/>
            <person name="Foster-Nyarko E."/>
            <person name="Jarju S."/>
            <person name="Secka A."/>
            <person name="Antonio M."/>
            <person name="Oren A."/>
            <person name="Chaudhuri R.R."/>
            <person name="La Ragione R."/>
            <person name="Hildebrand F."/>
            <person name="Pallen M.J."/>
        </authorList>
    </citation>
    <scope>NUCLEOTIDE SEQUENCE</scope>
    <source>
        <strain evidence="2">F6-6636</strain>
    </source>
</reference>
<dbReference type="EMBL" id="JAHLFS010000023">
    <property type="protein sequence ID" value="MBU3851410.1"/>
    <property type="molecule type" value="Genomic_DNA"/>
</dbReference>
<dbReference type="Pfam" id="PF04326">
    <property type="entry name" value="SLFN_AlbA_2"/>
    <property type="match status" value="1"/>
</dbReference>
<evidence type="ECO:0000259" key="1">
    <source>
        <dbReference type="Pfam" id="PF04326"/>
    </source>
</evidence>
<keyword evidence="2" id="KW-0547">Nucleotide-binding</keyword>
<dbReference type="PANTHER" id="PTHR30595:SF6">
    <property type="entry name" value="SCHLAFEN ALBA-2 DOMAIN-CONTAINING PROTEIN"/>
    <property type="match status" value="1"/>
</dbReference>
<dbReference type="InterPro" id="IPR038461">
    <property type="entry name" value="Schlafen_AlbA_2_dom_sf"/>
</dbReference>
<gene>
    <name evidence="2" type="ORF">H9901_01755</name>
</gene>
<dbReference type="AlphaFoldDB" id="A0A948TII0"/>
<protein>
    <submittedName>
        <fullName evidence="2">ATP-binding protein</fullName>
    </submittedName>
</protein>
<reference evidence="2" key="2">
    <citation type="submission" date="2021-04" db="EMBL/GenBank/DDBJ databases">
        <authorList>
            <person name="Gilroy R."/>
        </authorList>
    </citation>
    <scope>NUCLEOTIDE SEQUENCE</scope>
    <source>
        <strain evidence="2">F6-6636</strain>
    </source>
</reference>
<evidence type="ECO:0000313" key="2">
    <source>
        <dbReference type="EMBL" id="MBU3851410.1"/>
    </source>
</evidence>